<reference evidence="1 2" key="1">
    <citation type="journal article" date="2019" name="Int. J. Syst. Evol. Microbiol.">
        <title>The Global Catalogue of Microorganisms (GCM) 10K type strain sequencing project: providing services to taxonomists for standard genome sequencing and annotation.</title>
        <authorList>
            <consortium name="The Broad Institute Genomics Platform"/>
            <consortium name="The Broad Institute Genome Sequencing Center for Infectious Disease"/>
            <person name="Wu L."/>
            <person name="Ma J."/>
        </authorList>
    </citation>
    <scope>NUCLEOTIDE SEQUENCE [LARGE SCALE GENOMIC DNA]</scope>
    <source>
        <strain evidence="1 2">JCM 14902</strain>
    </source>
</reference>
<name>A0ABN2SDD1_9MICO</name>
<dbReference type="Proteomes" id="UP001500326">
    <property type="component" value="Unassembled WGS sequence"/>
</dbReference>
<protein>
    <recommendedName>
        <fullName evidence="3">SH3b domain-containing protein</fullName>
    </recommendedName>
</protein>
<dbReference type="Gene3D" id="2.30.30.40">
    <property type="entry name" value="SH3 Domains"/>
    <property type="match status" value="1"/>
</dbReference>
<evidence type="ECO:0008006" key="3">
    <source>
        <dbReference type="Google" id="ProtNLM"/>
    </source>
</evidence>
<sequence length="611" mass="64627">MSAGQIQSFFQSKVPVCQAGYTCLKDKYDTSRTTTADAMCRAYPGGVRERASTIVYKVAQACGINPQVLIVTLQKEQGLVTHTWPSEWRYTIAMGQGCPDTAACDTRYYGFFNQVYGAAWQMKRYANPPGTSNFFNWYAPRNTWNVLFHPNRACGTSPVSIQNQATANLYYYTPYQPNGAALRAGYGQGDGCSSYGNRNFYNYFTDWFGSTQKPANACSTPAGANAAKRTYVVTAPLNARIAPSTSCETRKMTLAAGTVVQAVAGSGEWLKVHVETSDRWVNRAYLRYATAAESACALPGGVQSAKYAYVVGQPVVARIVPNGGCGAGQAPVATGTILQAIAVNADRTWIKVHAGDSDRWIMRSTVRRATPVETPCAIPGGVGAAIRAYLIKPEGTAGRAAPSAACGMGATRLSGGLIVQAEQVSADRTFIKVSTGRGHLWVARADVTRFDGADACATAPATRVATRAYVVLDGGTTARRQPTTSCSTGAVDLAAGTLLAPAAGTVAGDWLRVTSASGERWVPRVSVRTATQDDVCRQPTDAAAAKRQYVVSASGTTARVGPHPSCTAGSAKVPGGTVAVAVAVTADGSWLKLKLGVGDRWVLRRDVTRAP</sequence>
<proteinExistence type="predicted"/>
<evidence type="ECO:0000313" key="1">
    <source>
        <dbReference type="EMBL" id="GAA1984802.1"/>
    </source>
</evidence>
<accession>A0ABN2SDD1</accession>
<evidence type="ECO:0000313" key="2">
    <source>
        <dbReference type="Proteomes" id="UP001500326"/>
    </source>
</evidence>
<keyword evidence="2" id="KW-1185">Reference proteome</keyword>
<comment type="caution">
    <text evidence="1">The sequence shown here is derived from an EMBL/GenBank/DDBJ whole genome shotgun (WGS) entry which is preliminary data.</text>
</comment>
<gene>
    <name evidence="1" type="ORF">GCM10009777_18450</name>
</gene>
<organism evidence="1 2">
    <name type="scientific">Microbacterium pumilum</name>
    <dbReference type="NCBI Taxonomy" id="344165"/>
    <lineage>
        <taxon>Bacteria</taxon>
        <taxon>Bacillati</taxon>
        <taxon>Actinomycetota</taxon>
        <taxon>Actinomycetes</taxon>
        <taxon>Micrococcales</taxon>
        <taxon>Microbacteriaceae</taxon>
        <taxon>Microbacterium</taxon>
    </lineage>
</organism>
<dbReference type="EMBL" id="BAAAOH010000001">
    <property type="protein sequence ID" value="GAA1984802.1"/>
    <property type="molecule type" value="Genomic_DNA"/>
</dbReference>